<accession>A0A2S6G2E9</accession>
<evidence type="ECO:0000313" key="9">
    <source>
        <dbReference type="EMBL" id="PPK51737.1"/>
    </source>
</evidence>
<comment type="caution">
    <text evidence="9">The sequence shown here is derived from an EMBL/GenBank/DDBJ whole genome shotgun (WGS) entry which is preliminary data.</text>
</comment>
<dbReference type="Proteomes" id="UP000239648">
    <property type="component" value="Unassembled WGS sequence"/>
</dbReference>
<dbReference type="STRING" id="930118.SAMN05216429_103251"/>
<evidence type="ECO:0000313" key="8">
    <source>
        <dbReference type="EMBL" id="PPK50100.1"/>
    </source>
</evidence>
<keyword evidence="6" id="KW-1133">Transmembrane helix</keyword>
<feature type="region of interest" description="Disordered" evidence="5">
    <location>
        <begin position="1"/>
        <end position="46"/>
    </location>
</feature>
<evidence type="ECO:0000256" key="5">
    <source>
        <dbReference type="SAM" id="MobiDB-lite"/>
    </source>
</evidence>
<keyword evidence="6" id="KW-0812">Transmembrane</keyword>
<dbReference type="SUPFAM" id="SSF52096">
    <property type="entry name" value="ClpP/crotonase"/>
    <property type="match status" value="1"/>
</dbReference>
<evidence type="ECO:0000259" key="7">
    <source>
        <dbReference type="Pfam" id="PF01343"/>
    </source>
</evidence>
<dbReference type="EMBL" id="PTIT01000034">
    <property type="protein sequence ID" value="PPK50100.1"/>
    <property type="molecule type" value="Genomic_DNA"/>
</dbReference>
<name>A0A2S6G2E9_9GAMM</name>
<reference evidence="9 10" key="2">
    <citation type="submission" date="2018-02" db="EMBL/GenBank/DDBJ databases">
        <title>Subsurface microbial communities from deep shales in Ohio and West Virginia, USA.</title>
        <authorList>
            <person name="Wrighton K."/>
        </authorList>
    </citation>
    <scope>NUCLEOTIDE SEQUENCE [LARGE SCALE GENOMIC DNA]</scope>
    <source>
        <strain evidence="9 10">UTICA-S1B9</strain>
    </source>
</reference>
<dbReference type="InterPro" id="IPR029045">
    <property type="entry name" value="ClpP/crotonase-like_dom_sf"/>
</dbReference>
<comment type="similarity">
    <text evidence="1">Belongs to the peptidase S49 family.</text>
</comment>
<feature type="domain" description="Peptidase S49" evidence="7">
    <location>
        <begin position="171"/>
        <end position="311"/>
    </location>
</feature>
<dbReference type="AlphaFoldDB" id="A0A2S6G2E9"/>
<evidence type="ECO:0000256" key="4">
    <source>
        <dbReference type="ARBA" id="ARBA00022825"/>
    </source>
</evidence>
<evidence type="ECO:0000256" key="6">
    <source>
        <dbReference type="SAM" id="Phobius"/>
    </source>
</evidence>
<proteinExistence type="inferred from homology"/>
<dbReference type="Gene3D" id="3.90.226.10">
    <property type="entry name" value="2-enoyl-CoA Hydratase, Chain A, domain 1"/>
    <property type="match status" value="1"/>
</dbReference>
<organism evidence="9 10">
    <name type="scientific">Marinobacter persicus</name>
    <dbReference type="NCBI Taxonomy" id="930118"/>
    <lineage>
        <taxon>Bacteria</taxon>
        <taxon>Pseudomonadati</taxon>
        <taxon>Pseudomonadota</taxon>
        <taxon>Gammaproteobacteria</taxon>
        <taxon>Pseudomonadales</taxon>
        <taxon>Marinobacteraceae</taxon>
        <taxon>Marinobacter</taxon>
    </lineage>
</organism>
<dbReference type="GO" id="GO:0006508">
    <property type="term" value="P:proteolysis"/>
    <property type="evidence" value="ECO:0007669"/>
    <property type="project" value="UniProtKB-KW"/>
</dbReference>
<keyword evidence="11" id="KW-1185">Reference proteome</keyword>
<keyword evidence="2 9" id="KW-0645">Protease</keyword>
<reference evidence="8 11" key="1">
    <citation type="submission" date="2018-02" db="EMBL/GenBank/DDBJ databases">
        <title>Deep subsurface shale carbon reservoir microbial communities from Ohio and West Virginia, USA.</title>
        <authorList>
            <person name="Wrighton K."/>
        </authorList>
    </citation>
    <scope>NUCLEOTIDE SEQUENCE [LARGE SCALE GENOMIC DNA]</scope>
    <source>
        <strain evidence="8 11">UTICA-S1B6</strain>
    </source>
</reference>
<evidence type="ECO:0000256" key="3">
    <source>
        <dbReference type="ARBA" id="ARBA00022801"/>
    </source>
</evidence>
<dbReference type="PANTHER" id="PTHR42987">
    <property type="entry name" value="PEPTIDASE S49"/>
    <property type="match status" value="1"/>
</dbReference>
<dbReference type="GO" id="GO:0008236">
    <property type="term" value="F:serine-type peptidase activity"/>
    <property type="evidence" value="ECO:0007669"/>
    <property type="project" value="UniProtKB-KW"/>
</dbReference>
<dbReference type="RefSeq" id="WP_104417470.1">
    <property type="nucleotide sequence ID" value="NZ_PTIT01000034.1"/>
</dbReference>
<feature type="transmembrane region" description="Helical" evidence="6">
    <location>
        <begin position="70"/>
        <end position="89"/>
    </location>
</feature>
<keyword evidence="4" id="KW-0720">Serine protease</keyword>
<feature type="compositionally biased region" description="Basic and acidic residues" evidence="5">
    <location>
        <begin position="1"/>
        <end position="29"/>
    </location>
</feature>
<dbReference type="Proteomes" id="UP000239446">
    <property type="component" value="Unassembled WGS sequence"/>
</dbReference>
<sequence length="355" mass="38945">MSDWESEKPPEWGDKPVEPGQEKNKEKSAGKGGLFGGKKPAMPPESGRDWRLIEKLVMSLQAEQRRSRRWGIFFKLLTFGYLFALLFFLRTPFGDGVETAVAEHTAVVEVNGTISSEELASADNIIGALRSAFEATNSKAVVLRINSPGGSPVQAGYIYDEMMRLREEYPDKKLYAVISDIGASGAYYIAAAADEIYANRASLVGSIGVVAGGFGFTDLMDKVGVDRRLYTAGENKAFLDPFSPEQQEEVAFWQSVLENTHQQFIEAVKKGRGDRLSDNDKLFSGLVWSGEQALELGLVDGLGSTSWVARQLVGEENIVDYTRGKSPFRELVDQLGVSVGAGVADQLLESRLELR</sequence>
<dbReference type="Pfam" id="PF01343">
    <property type="entry name" value="Peptidase_S49"/>
    <property type="match status" value="1"/>
</dbReference>
<dbReference type="CDD" id="cd07023">
    <property type="entry name" value="S49_Sppa_N_C"/>
    <property type="match status" value="1"/>
</dbReference>
<evidence type="ECO:0000256" key="2">
    <source>
        <dbReference type="ARBA" id="ARBA00022670"/>
    </source>
</evidence>
<evidence type="ECO:0000256" key="1">
    <source>
        <dbReference type="ARBA" id="ARBA00008683"/>
    </source>
</evidence>
<dbReference type="EMBL" id="PTIU01000041">
    <property type="protein sequence ID" value="PPK51737.1"/>
    <property type="molecule type" value="Genomic_DNA"/>
</dbReference>
<dbReference type="OrthoDB" id="9764363at2"/>
<dbReference type="InterPro" id="IPR002142">
    <property type="entry name" value="Peptidase_S49"/>
</dbReference>
<dbReference type="InterPro" id="IPR047272">
    <property type="entry name" value="S49_SppA_C"/>
</dbReference>
<dbReference type="PANTHER" id="PTHR42987:SF8">
    <property type="entry name" value="PROTEINASE"/>
    <property type="match status" value="1"/>
</dbReference>
<evidence type="ECO:0000313" key="11">
    <source>
        <dbReference type="Proteomes" id="UP000239648"/>
    </source>
</evidence>
<protein>
    <submittedName>
        <fullName evidence="9">Protease-4</fullName>
    </submittedName>
</protein>
<keyword evidence="3" id="KW-0378">Hydrolase</keyword>
<gene>
    <name evidence="9" type="ORF">B0H24_104110</name>
    <name evidence="8" type="ORF">BY455_13411</name>
</gene>
<keyword evidence="6" id="KW-0472">Membrane</keyword>
<dbReference type="Gene3D" id="6.20.330.10">
    <property type="match status" value="1"/>
</dbReference>
<evidence type="ECO:0000313" key="10">
    <source>
        <dbReference type="Proteomes" id="UP000239446"/>
    </source>
</evidence>